<dbReference type="STRING" id="555500.I215_12263"/>
<proteinExistence type="predicted"/>
<organism evidence="1 2">
    <name type="scientific">Galbibacter marinus</name>
    <dbReference type="NCBI Taxonomy" id="555500"/>
    <lineage>
        <taxon>Bacteria</taxon>
        <taxon>Pseudomonadati</taxon>
        <taxon>Bacteroidota</taxon>
        <taxon>Flavobacteriia</taxon>
        <taxon>Flavobacteriales</taxon>
        <taxon>Flavobacteriaceae</taxon>
        <taxon>Galbibacter</taxon>
    </lineage>
</organism>
<keyword evidence="2" id="KW-1185">Reference proteome</keyword>
<name>K2PSI4_9FLAO</name>
<dbReference type="OrthoDB" id="1431695at2"/>
<reference evidence="1 2" key="1">
    <citation type="journal article" date="2012" name="J. Bacteriol.">
        <title>Genome Sequence of Galbibacter marinum Type Strain ck-I2-15.</title>
        <authorList>
            <person name="Lai Q."/>
            <person name="Li C."/>
            <person name="Shao Z."/>
        </authorList>
    </citation>
    <scope>NUCLEOTIDE SEQUENCE [LARGE SCALE GENOMIC DNA]</scope>
    <source>
        <strain evidence="2">ck-I2-15</strain>
    </source>
</reference>
<evidence type="ECO:0000313" key="2">
    <source>
        <dbReference type="Proteomes" id="UP000007364"/>
    </source>
</evidence>
<comment type="caution">
    <text evidence="1">The sequence shown here is derived from an EMBL/GenBank/DDBJ whole genome shotgun (WGS) entry which is preliminary data.</text>
</comment>
<dbReference type="RefSeq" id="WP_008992291.1">
    <property type="nucleotide sequence ID" value="NZ_AMSG01000020.1"/>
</dbReference>
<dbReference type="Proteomes" id="UP000007364">
    <property type="component" value="Unassembled WGS sequence"/>
</dbReference>
<dbReference type="PROSITE" id="PS51257">
    <property type="entry name" value="PROKAR_LIPOPROTEIN"/>
    <property type="match status" value="1"/>
</dbReference>
<protein>
    <recommendedName>
        <fullName evidence="3">Lipoprotein</fullName>
    </recommendedName>
</protein>
<evidence type="ECO:0000313" key="1">
    <source>
        <dbReference type="EMBL" id="EKF54509.1"/>
    </source>
</evidence>
<evidence type="ECO:0008006" key="3">
    <source>
        <dbReference type="Google" id="ProtNLM"/>
    </source>
</evidence>
<dbReference type="eggNOG" id="ENOG502ZAR5">
    <property type="taxonomic scope" value="Bacteria"/>
</dbReference>
<dbReference type="AlphaFoldDB" id="K2PSI4"/>
<dbReference type="EMBL" id="AMSG01000020">
    <property type="protein sequence ID" value="EKF54509.1"/>
    <property type="molecule type" value="Genomic_DNA"/>
</dbReference>
<accession>K2PSI4</accession>
<sequence length="280" mass="29859">MKKINILLASLFIASFTTSCDKDGEEHPIFENRVIAGVEISIEGEGAIQGVPLNPEDLANSPVDFTVSTLEMHVDKASVEDESLISNFELVKQFNGGEETSVATYESLPFDVSLTELSQFTEGTGISADDLKIGDIFKFAVKVHHANGKSYIYNNHAFNVQVNCFADLSGTYTVTNSYCGAGSTGTIPSVKITKTPDGNWNLETADGGLLQYCTQNTTLTNAGTISVVCGEVSGTTDFCGSNGIGCIVGGSWDQETGVLTLELDDTFFGIGGYTATYTRQ</sequence>
<gene>
    <name evidence="1" type="ORF">I215_12263</name>
</gene>